<accession>A0A448X721</accession>
<evidence type="ECO:0000313" key="2">
    <source>
        <dbReference type="EMBL" id="VEL29669.1"/>
    </source>
</evidence>
<feature type="non-terminal residue" evidence="2">
    <location>
        <position position="348"/>
    </location>
</feature>
<comment type="caution">
    <text evidence="2">The sequence shown here is derived from an EMBL/GenBank/DDBJ whole genome shotgun (WGS) entry which is preliminary data.</text>
</comment>
<dbReference type="AlphaFoldDB" id="A0A448X721"/>
<feature type="region of interest" description="Disordered" evidence="1">
    <location>
        <begin position="269"/>
        <end position="293"/>
    </location>
</feature>
<sequence length="348" mass="37765">MFGSFFEDVIGCLNHLPTQGFLICARYPCSPNSNFLSHLDRDGIFVSKTVRGVELDPYSNRPEKVESTQLIKPLSEQLSTKDSESTDQRLPQYSRLWLPDRLRFLESDSSILSVDQVSSTLVPMRTPDQPSLAPKCETNGIFDPQYDCLSAAVATSFVKSPNPIDGSGLYGSNRHLHQQCLASVNCELADQDLGQASNDDSQATVLYSEETLASDLGDLRADVDQEVGSDVSDQINGTVSLLIPPSTLRLNPTGFESNNLAPERHSIHKKEISPGPTSGTPSHPQDQQRQQETVRATSLLAGPQSSAGLYVQESLAIDSLIAGKASRSAAFSHTRIATVIKHDIGSPP</sequence>
<evidence type="ECO:0000256" key="1">
    <source>
        <dbReference type="SAM" id="MobiDB-lite"/>
    </source>
</evidence>
<protein>
    <submittedName>
        <fullName evidence="2">Uncharacterized protein</fullName>
    </submittedName>
</protein>
<dbReference type="Proteomes" id="UP000784294">
    <property type="component" value="Unassembled WGS sequence"/>
</dbReference>
<evidence type="ECO:0000313" key="3">
    <source>
        <dbReference type="Proteomes" id="UP000784294"/>
    </source>
</evidence>
<keyword evidence="3" id="KW-1185">Reference proteome</keyword>
<proteinExistence type="predicted"/>
<reference evidence="2" key="1">
    <citation type="submission" date="2018-11" db="EMBL/GenBank/DDBJ databases">
        <authorList>
            <consortium name="Pathogen Informatics"/>
        </authorList>
    </citation>
    <scope>NUCLEOTIDE SEQUENCE</scope>
</reference>
<name>A0A448X721_9PLAT</name>
<feature type="compositionally biased region" description="Low complexity" evidence="1">
    <location>
        <begin position="273"/>
        <end position="282"/>
    </location>
</feature>
<organism evidence="2 3">
    <name type="scientific">Protopolystoma xenopodis</name>
    <dbReference type="NCBI Taxonomy" id="117903"/>
    <lineage>
        <taxon>Eukaryota</taxon>
        <taxon>Metazoa</taxon>
        <taxon>Spiralia</taxon>
        <taxon>Lophotrochozoa</taxon>
        <taxon>Platyhelminthes</taxon>
        <taxon>Monogenea</taxon>
        <taxon>Polyopisthocotylea</taxon>
        <taxon>Polystomatidea</taxon>
        <taxon>Polystomatidae</taxon>
        <taxon>Protopolystoma</taxon>
    </lineage>
</organism>
<feature type="compositionally biased region" description="Polar residues" evidence="1">
    <location>
        <begin position="283"/>
        <end position="293"/>
    </location>
</feature>
<gene>
    <name evidence="2" type="ORF">PXEA_LOCUS23109</name>
</gene>
<dbReference type="EMBL" id="CAAALY010105181">
    <property type="protein sequence ID" value="VEL29669.1"/>
    <property type="molecule type" value="Genomic_DNA"/>
</dbReference>